<sequence>MRIAVITGASSGLGIQFVRRLAHRQDLDEIWMFARRLAPMEALAKKIQCHAALLPMSMDLSNEKDIENYAQLLQEEKPEIRWLINSAGFGKMGPNSEISRETLDNMVLLNCKAAMDMTQLSLPYMGKNSHILEICSTAAFMPLNDLGVYAATKSFLLSYSRSLHAELRPKGIIVTAVCPYWIKDTEFIPRAKTVSNTPMSGAAPTTEKKPAIRHFPLASKARSVAAWAMRDASIGLSVSTPGLVCTFHRLVAKFIPHRLLMLAWDVIRRL</sequence>
<dbReference type="CDD" id="cd05233">
    <property type="entry name" value="SDR_c"/>
    <property type="match status" value="1"/>
</dbReference>
<comment type="caution">
    <text evidence="4">The sequence shown here is derived from an EMBL/GenBank/DDBJ whole genome shotgun (WGS) entry which is preliminary data.</text>
</comment>
<dbReference type="Gene3D" id="3.40.50.720">
    <property type="entry name" value="NAD(P)-binding Rossmann-like Domain"/>
    <property type="match status" value="1"/>
</dbReference>
<evidence type="ECO:0000313" key="5">
    <source>
        <dbReference type="Proteomes" id="UP000823927"/>
    </source>
</evidence>
<proteinExistence type="inferred from homology"/>
<comment type="similarity">
    <text evidence="1">Belongs to the short-chain dehydrogenases/reductases (SDR) family.</text>
</comment>
<dbReference type="PROSITE" id="PS00061">
    <property type="entry name" value="ADH_SHORT"/>
    <property type="match status" value="1"/>
</dbReference>
<protein>
    <submittedName>
        <fullName evidence="4">SDR family NAD(P)-dependent oxidoreductase</fullName>
    </submittedName>
</protein>
<evidence type="ECO:0000256" key="1">
    <source>
        <dbReference type="ARBA" id="ARBA00006484"/>
    </source>
</evidence>
<organism evidence="4 5">
    <name type="scientific">Candidatus Scybalocola faecigallinarum</name>
    <dbReference type="NCBI Taxonomy" id="2840941"/>
    <lineage>
        <taxon>Bacteria</taxon>
        <taxon>Bacillati</taxon>
        <taxon>Bacillota</taxon>
        <taxon>Clostridia</taxon>
        <taxon>Lachnospirales</taxon>
        <taxon>Lachnospiraceae</taxon>
        <taxon>Lachnospiraceae incertae sedis</taxon>
        <taxon>Candidatus Scybalocola (ex Gilroy et al. 2021)</taxon>
    </lineage>
</organism>
<dbReference type="InterPro" id="IPR036291">
    <property type="entry name" value="NAD(P)-bd_dom_sf"/>
</dbReference>
<dbReference type="SUPFAM" id="SSF51735">
    <property type="entry name" value="NAD(P)-binding Rossmann-fold domains"/>
    <property type="match status" value="1"/>
</dbReference>
<dbReference type="AlphaFoldDB" id="A0A9D1JPJ2"/>
<accession>A0A9D1JPJ2</accession>
<reference evidence="4" key="1">
    <citation type="submission" date="2020-10" db="EMBL/GenBank/DDBJ databases">
        <authorList>
            <person name="Gilroy R."/>
        </authorList>
    </citation>
    <scope>NUCLEOTIDE SEQUENCE</scope>
    <source>
        <strain evidence="4">CHK178-757</strain>
    </source>
</reference>
<dbReference type="Pfam" id="PF00106">
    <property type="entry name" value="adh_short"/>
    <property type="match status" value="1"/>
</dbReference>
<dbReference type="EMBL" id="DVIT01000005">
    <property type="protein sequence ID" value="HIS46186.1"/>
    <property type="molecule type" value="Genomic_DNA"/>
</dbReference>
<dbReference type="InterPro" id="IPR002347">
    <property type="entry name" value="SDR_fam"/>
</dbReference>
<evidence type="ECO:0000256" key="3">
    <source>
        <dbReference type="ARBA" id="ARBA00023002"/>
    </source>
</evidence>
<dbReference type="PANTHER" id="PTHR43391">
    <property type="entry name" value="RETINOL DEHYDROGENASE-RELATED"/>
    <property type="match status" value="1"/>
</dbReference>
<keyword evidence="2" id="KW-0521">NADP</keyword>
<keyword evidence="3" id="KW-0560">Oxidoreductase</keyword>
<dbReference type="Proteomes" id="UP000823927">
    <property type="component" value="Unassembled WGS sequence"/>
</dbReference>
<evidence type="ECO:0000313" key="4">
    <source>
        <dbReference type="EMBL" id="HIS46186.1"/>
    </source>
</evidence>
<dbReference type="PANTHER" id="PTHR43391:SF14">
    <property type="entry name" value="DEHYDROGENASE_REDUCTASE SDR FAMILY PROTEIN 7-LIKE"/>
    <property type="match status" value="1"/>
</dbReference>
<dbReference type="GO" id="GO:0016491">
    <property type="term" value="F:oxidoreductase activity"/>
    <property type="evidence" value="ECO:0007669"/>
    <property type="project" value="UniProtKB-KW"/>
</dbReference>
<reference evidence="4" key="2">
    <citation type="journal article" date="2021" name="PeerJ">
        <title>Extensive microbial diversity within the chicken gut microbiome revealed by metagenomics and culture.</title>
        <authorList>
            <person name="Gilroy R."/>
            <person name="Ravi A."/>
            <person name="Getino M."/>
            <person name="Pursley I."/>
            <person name="Horton D.L."/>
            <person name="Alikhan N.F."/>
            <person name="Baker D."/>
            <person name="Gharbi K."/>
            <person name="Hall N."/>
            <person name="Watson M."/>
            <person name="Adriaenssens E.M."/>
            <person name="Foster-Nyarko E."/>
            <person name="Jarju S."/>
            <person name="Secka A."/>
            <person name="Antonio M."/>
            <person name="Oren A."/>
            <person name="Chaudhuri R.R."/>
            <person name="La Ragione R."/>
            <person name="Hildebrand F."/>
            <person name="Pallen M.J."/>
        </authorList>
    </citation>
    <scope>NUCLEOTIDE SEQUENCE</scope>
    <source>
        <strain evidence="4">CHK178-757</strain>
    </source>
</reference>
<evidence type="ECO:0000256" key="2">
    <source>
        <dbReference type="ARBA" id="ARBA00022857"/>
    </source>
</evidence>
<name>A0A9D1JPJ2_9FIRM</name>
<dbReference type="PRINTS" id="PR00081">
    <property type="entry name" value="GDHRDH"/>
</dbReference>
<dbReference type="GO" id="GO:0005829">
    <property type="term" value="C:cytosol"/>
    <property type="evidence" value="ECO:0007669"/>
    <property type="project" value="TreeGrafter"/>
</dbReference>
<gene>
    <name evidence="4" type="ORF">IAB46_01265</name>
</gene>
<dbReference type="InterPro" id="IPR020904">
    <property type="entry name" value="Sc_DH/Rdtase_CS"/>
</dbReference>